<dbReference type="Gene3D" id="1.10.530.10">
    <property type="match status" value="1"/>
</dbReference>
<organism evidence="3 4">
    <name type="scientific">Sphingopyxis witflariensis</name>
    <dbReference type="NCBI Taxonomy" id="173675"/>
    <lineage>
        <taxon>Bacteria</taxon>
        <taxon>Pseudomonadati</taxon>
        <taxon>Pseudomonadota</taxon>
        <taxon>Alphaproteobacteria</taxon>
        <taxon>Sphingomonadales</taxon>
        <taxon>Sphingomonadaceae</taxon>
        <taxon>Sphingopyxis</taxon>
    </lineage>
</organism>
<dbReference type="EMBL" id="NISJ01000003">
    <property type="protein sequence ID" value="OWQ98245.1"/>
    <property type="molecule type" value="Genomic_DNA"/>
</dbReference>
<dbReference type="AlphaFoldDB" id="A0A246JYG7"/>
<keyword evidence="4" id="KW-1185">Reference proteome</keyword>
<feature type="coiled-coil region" evidence="1">
    <location>
        <begin position="597"/>
        <end position="636"/>
    </location>
</feature>
<comment type="caution">
    <text evidence="3">The sequence shown here is derived from an EMBL/GenBank/DDBJ whole genome shotgun (WGS) entry which is preliminary data.</text>
</comment>
<sequence>MDLSQVTQRTANQSRGRLVDRRASILPARRDTRAPELRPSGDMRSASRGDVGGAEALMRTLGMVTDAAKDFQSYAGNKFAKDESANAARGMADQAADNVDPELARKSAAYTDSVARGRTASAWHDYALEMDEELNALVENQQQLTVEERRDEFTQFLNDKYRAFAINDETGQLQDFLATPGAMRYLGEKMTQTRGVVAAEATKRIEDRFNVEALGHFTKNIRDQSKFGAVDFTAALALIPPTIPDNVKRAAIKDTVIEIVSTLKDQDREVDARQLLDSVLEGGFEIGVGGSTDQTAIDAMRGPVAVDIPASDVAPPAAPAAPAYSRTALKAKIRGPESGGDDTATNGMGSSASGRYQFVEGTFKQLYKRVYGATSSQARDAWDSKKFDVGIQEKLMDALIADNEAALATNRLPITDGNMYVMHVLGSGDGPRFLKAPANSPVADILSAQIVRQNPTYFGGGKTVGQAYARIAAVVGGAADGAAVDPVADDPSYISPGRDLSPLEQYLQGPRSAATAPVMTGGLAWTQQERNSLLEIRRSFTETAIADWHKKRADQRSDNAHGMMMRVFGQGAAITSQDVTDSAERGDIDEPDAITLYRMLRDDAAQKRAEADRATREQRETEAVEVEEQVEAVTARIMAPVYTGKRRPEDARSMMLHELAKLSPKVARRALAEMTPTLGALENAGEQTPQARNAMEMMDGPGRAAFINAVVRDARPSSRKAKAAKASSFVDQAIQRAQRAITRGTPPDQATAEAREWLTGKIPEFGLRRPRRAASGSPAEGLSEWEKAAHSGNNIWENVTGHRW</sequence>
<reference evidence="3 4" key="1">
    <citation type="journal article" date="2002" name="Int. J. Syst. Evol. Microbiol.">
        <title>Sphingopyxis witflariensis sp. nov., isolated from activated sludge.</title>
        <authorList>
            <person name="Kampfer P."/>
            <person name="Witzenberger R."/>
            <person name="Denner E.B."/>
            <person name="Busse H.J."/>
            <person name="Neef A."/>
        </authorList>
    </citation>
    <scope>NUCLEOTIDE SEQUENCE [LARGE SCALE GENOMIC DNA]</scope>
    <source>
        <strain evidence="3 4">DSM 14551</strain>
    </source>
</reference>
<dbReference type="Proteomes" id="UP000197097">
    <property type="component" value="Unassembled WGS sequence"/>
</dbReference>
<accession>A0A246JYG7</accession>
<evidence type="ECO:0000313" key="4">
    <source>
        <dbReference type="Proteomes" id="UP000197097"/>
    </source>
</evidence>
<feature type="region of interest" description="Disordered" evidence="2">
    <location>
        <begin position="1"/>
        <end position="51"/>
    </location>
</feature>
<proteinExistence type="predicted"/>
<name>A0A246JYG7_9SPHN</name>
<keyword evidence="1" id="KW-0175">Coiled coil</keyword>
<evidence type="ECO:0000256" key="1">
    <source>
        <dbReference type="SAM" id="Coils"/>
    </source>
</evidence>
<evidence type="ECO:0000256" key="2">
    <source>
        <dbReference type="SAM" id="MobiDB-lite"/>
    </source>
</evidence>
<feature type="compositionally biased region" description="Polar residues" evidence="2">
    <location>
        <begin position="1"/>
        <end position="15"/>
    </location>
</feature>
<feature type="compositionally biased region" description="Basic and acidic residues" evidence="2">
    <location>
        <begin position="17"/>
        <end position="47"/>
    </location>
</feature>
<gene>
    <name evidence="3" type="ORF">CDQ91_06935</name>
</gene>
<protein>
    <submittedName>
        <fullName evidence="3">Uncharacterized protein</fullName>
    </submittedName>
</protein>
<evidence type="ECO:0000313" key="3">
    <source>
        <dbReference type="EMBL" id="OWQ98245.1"/>
    </source>
</evidence>